<evidence type="ECO:0008006" key="3">
    <source>
        <dbReference type="Google" id="ProtNLM"/>
    </source>
</evidence>
<name>A0A370DIM2_9GAMM</name>
<proteinExistence type="predicted"/>
<dbReference type="AlphaFoldDB" id="A0A370DIM2"/>
<reference evidence="1 2" key="1">
    <citation type="journal article" date="2018" name="ISME J.">
        <title>Endosymbiont genomes yield clues of tubeworm success.</title>
        <authorList>
            <person name="Li Y."/>
            <person name="Liles M.R."/>
            <person name="Halanych K.M."/>
        </authorList>
    </citation>
    <scope>NUCLEOTIDE SEQUENCE [LARGE SCALE GENOMIC DNA]</scope>
    <source>
        <strain evidence="1">A1464</strain>
    </source>
</reference>
<dbReference type="Proteomes" id="UP000254266">
    <property type="component" value="Unassembled WGS sequence"/>
</dbReference>
<gene>
    <name evidence="1" type="ORF">DIZ80_07730</name>
</gene>
<protein>
    <recommendedName>
        <fullName evidence="3">Carrier domain-containing protein</fullName>
    </recommendedName>
</protein>
<comment type="caution">
    <text evidence="1">The sequence shown here is derived from an EMBL/GenBank/DDBJ whole genome shotgun (WGS) entry which is preliminary data.</text>
</comment>
<sequence>MCIKYGDNELDTVKALMTMSLNSIIADIFNLELDEIRPELKFYDDLSMSPVQERDLINTIAEYFDELKVDIRRTDNLNNLFEVVVLSEFRNLN</sequence>
<evidence type="ECO:0000313" key="2">
    <source>
        <dbReference type="Proteomes" id="UP000254266"/>
    </source>
</evidence>
<accession>A0A370DIM2</accession>
<dbReference type="EMBL" id="QFXC01000008">
    <property type="protein sequence ID" value="RDH84016.1"/>
    <property type="molecule type" value="Genomic_DNA"/>
</dbReference>
<evidence type="ECO:0000313" key="1">
    <source>
        <dbReference type="EMBL" id="RDH84016.1"/>
    </source>
</evidence>
<keyword evidence="2" id="KW-1185">Reference proteome</keyword>
<organism evidence="1 2">
    <name type="scientific">endosymbiont of Galathealinum brachiosum</name>
    <dbReference type="NCBI Taxonomy" id="2200906"/>
    <lineage>
        <taxon>Bacteria</taxon>
        <taxon>Pseudomonadati</taxon>
        <taxon>Pseudomonadota</taxon>
        <taxon>Gammaproteobacteria</taxon>
        <taxon>sulfur-oxidizing symbionts</taxon>
    </lineage>
</organism>